<reference evidence="1 2" key="1">
    <citation type="submission" date="2020-04" db="EMBL/GenBank/DDBJ databases">
        <authorList>
            <person name="Alioto T."/>
            <person name="Alioto T."/>
            <person name="Gomez Garrido J."/>
        </authorList>
    </citation>
    <scope>NUCLEOTIDE SEQUENCE [LARGE SCALE GENOMIC DNA]</scope>
</reference>
<evidence type="ECO:0000313" key="1">
    <source>
        <dbReference type="EMBL" id="CAB3378701.1"/>
    </source>
</evidence>
<organism evidence="1 2">
    <name type="scientific">Cloeon dipterum</name>
    <dbReference type="NCBI Taxonomy" id="197152"/>
    <lineage>
        <taxon>Eukaryota</taxon>
        <taxon>Metazoa</taxon>
        <taxon>Ecdysozoa</taxon>
        <taxon>Arthropoda</taxon>
        <taxon>Hexapoda</taxon>
        <taxon>Insecta</taxon>
        <taxon>Pterygota</taxon>
        <taxon>Palaeoptera</taxon>
        <taxon>Ephemeroptera</taxon>
        <taxon>Pisciforma</taxon>
        <taxon>Baetidae</taxon>
        <taxon>Cloeon</taxon>
    </lineage>
</organism>
<name>A0A8S1D4N8_9INSE</name>
<keyword evidence="2" id="KW-1185">Reference proteome</keyword>
<gene>
    <name evidence="1" type="ORF">CLODIP_2_CD11986</name>
</gene>
<proteinExistence type="predicted"/>
<evidence type="ECO:0000313" key="2">
    <source>
        <dbReference type="Proteomes" id="UP000494165"/>
    </source>
</evidence>
<protein>
    <recommendedName>
        <fullName evidence="3">PAS domain-containing protein</fullName>
    </recommendedName>
</protein>
<dbReference type="Gene3D" id="3.30.450.20">
    <property type="entry name" value="PAS domain"/>
    <property type="match status" value="1"/>
</dbReference>
<dbReference type="AlphaFoldDB" id="A0A8S1D4N8"/>
<evidence type="ECO:0008006" key="3">
    <source>
        <dbReference type="Google" id="ProtNLM"/>
    </source>
</evidence>
<dbReference type="EMBL" id="CADEPI010000171">
    <property type="protein sequence ID" value="CAB3378701.1"/>
    <property type="molecule type" value="Genomic_DNA"/>
</dbReference>
<comment type="caution">
    <text evidence="1">The sequence shown here is derived from an EMBL/GenBank/DDBJ whole genome shotgun (WGS) entry which is preliminary data.</text>
</comment>
<dbReference type="Proteomes" id="UP000494165">
    <property type="component" value="Unassembled WGS sequence"/>
</dbReference>
<sequence>MNKCHGDNMDFFCTTLDSNGLILDINSSPEVKSRYPELTRENLLGKSLDQVVVDEDALLLSMHLDIVRRFGCAQSPVYQLGVDITSGTLISVSSRSQLVRVRNGPRTELSEMGKDDLIFCDNAILSPPTAKVEEKEEKAAEPAKESKVLPWTFVFSRECMTPMPKYYVFPHQLQTSEYKSCFFANSAWQPQPWTDINVSTWDKTQSAPKIVS</sequence>
<accession>A0A8S1D4N8</accession>